<evidence type="ECO:0000256" key="9">
    <source>
        <dbReference type="ARBA" id="ARBA00040743"/>
    </source>
</evidence>
<proteinExistence type="inferred from homology"/>
<dbReference type="PROSITE" id="PS50198">
    <property type="entry name" value="PPIC_PPIASE_2"/>
    <property type="match status" value="1"/>
</dbReference>
<evidence type="ECO:0000256" key="3">
    <source>
        <dbReference type="ARBA" id="ARBA00022519"/>
    </source>
</evidence>
<dbReference type="InterPro" id="IPR052029">
    <property type="entry name" value="PpiD_chaperone"/>
</dbReference>
<keyword evidence="4" id="KW-0812">Transmembrane</keyword>
<sequence>MGIMSYLRDRMGKILAFVIGLALLAFIGSEVVHSGSSFFRGDATTVAEVNGEKIDYKDFSQRIEASTDQFRQQYNQPLTPQVTDYIQNTTWNQLLTGILLKKEIDKLGLVVGEAETASMISGNNPDQQIQSQFADETGKFDKAKLNQFLSYINSGKVPAAEFERWGNFVKNVIDSKRQQKYVALVSNGLYVNSLEAQDDYTDKNKLANFKYTVLDYASLPDSKIKLTDDDYSTYYNEHKGQFKNPEETRSFEYVSFNAAPSKQDSAAIKDQVEKLAASFKSAPNDSLFVQINAETKTPLVYAKKGQLDPTLDSTMFNAAKGTVYGPYLAGGKYKIAKLIDTKVGPDSVKARHILLNPATEGGMDKAVAKADSLKKLIQGGKSFDELAKTYSIDKNSAVKGGDLGTFGRGAMIPAFEDAAFDGKAGDLKVVKSQFGVHLLQIESQKGSSKVVKVAVIDKSLTPSSETQNAAYAKAQQFLATVNSDNFTAQAKKAGLAVKTSDDVTGVASSLAGLDNARPIVKWAFGADKGAIGDQVFAVGDQYVVARLSNIKPQGALPLEAIKKQIEPAVLLDVKGKQLAEKFQSALNGSTSIDQVAQKAGSKVTPVQNIVFANPVLPGSSAEYLLVGSIFGSQPNKLSAPVKGQSGVYVYTVESFVNPAPLTNTVREKQQLSQVLAQRTPGSLLDALKDKANVKDNRAKFL</sequence>
<accession>A0A563UAA6</accession>
<gene>
    <name evidence="13" type="ORF">FPZ42_03255</name>
</gene>
<comment type="subcellular location">
    <subcellularLocation>
        <location evidence="1">Cell inner membrane</location>
        <topology evidence="1">Single-pass type II membrane protein</topology>
        <orientation evidence="1">Periplasmic side</orientation>
    </subcellularLocation>
</comment>
<dbReference type="Pfam" id="PF13616">
    <property type="entry name" value="Rotamase_3"/>
    <property type="match status" value="1"/>
</dbReference>
<reference evidence="13 14" key="1">
    <citation type="submission" date="2019-07" db="EMBL/GenBank/DDBJ databases">
        <authorList>
            <person name="Kim J."/>
        </authorList>
    </citation>
    <scope>NUCLEOTIDE SEQUENCE [LARGE SCALE GENOMIC DNA]</scope>
    <source>
        <strain evidence="13 14">MJ1a</strain>
    </source>
</reference>
<evidence type="ECO:0000256" key="11">
    <source>
        <dbReference type="PROSITE-ProRule" id="PRU00278"/>
    </source>
</evidence>
<dbReference type="InterPro" id="IPR027304">
    <property type="entry name" value="Trigger_fact/SurA_dom_sf"/>
</dbReference>
<organism evidence="13 14">
    <name type="scientific">Mucilaginibacter achroorhodeus</name>
    <dbReference type="NCBI Taxonomy" id="2599294"/>
    <lineage>
        <taxon>Bacteria</taxon>
        <taxon>Pseudomonadati</taxon>
        <taxon>Bacteroidota</taxon>
        <taxon>Sphingobacteriia</taxon>
        <taxon>Sphingobacteriales</taxon>
        <taxon>Sphingobacteriaceae</taxon>
        <taxon>Mucilaginibacter</taxon>
    </lineage>
</organism>
<dbReference type="InterPro" id="IPR023058">
    <property type="entry name" value="PPIase_PpiC_CS"/>
</dbReference>
<evidence type="ECO:0000256" key="6">
    <source>
        <dbReference type="ARBA" id="ARBA00023136"/>
    </source>
</evidence>
<keyword evidence="7" id="KW-0143">Chaperone</keyword>
<evidence type="ECO:0000313" key="14">
    <source>
        <dbReference type="Proteomes" id="UP000318010"/>
    </source>
</evidence>
<keyword evidence="14" id="KW-1185">Reference proteome</keyword>
<dbReference type="GO" id="GO:0005886">
    <property type="term" value="C:plasma membrane"/>
    <property type="evidence" value="ECO:0007669"/>
    <property type="project" value="UniProtKB-SubCell"/>
</dbReference>
<dbReference type="Gene3D" id="3.10.50.40">
    <property type="match status" value="1"/>
</dbReference>
<dbReference type="PROSITE" id="PS01096">
    <property type="entry name" value="PPIC_PPIASE_1"/>
    <property type="match status" value="1"/>
</dbReference>
<evidence type="ECO:0000256" key="8">
    <source>
        <dbReference type="ARBA" id="ARBA00038408"/>
    </source>
</evidence>
<dbReference type="PANTHER" id="PTHR47529">
    <property type="entry name" value="PEPTIDYL-PROLYL CIS-TRANS ISOMERASE D"/>
    <property type="match status" value="1"/>
</dbReference>
<dbReference type="Proteomes" id="UP000318010">
    <property type="component" value="Unassembled WGS sequence"/>
</dbReference>
<dbReference type="GO" id="GO:0003755">
    <property type="term" value="F:peptidyl-prolyl cis-trans isomerase activity"/>
    <property type="evidence" value="ECO:0007669"/>
    <property type="project" value="UniProtKB-KW"/>
</dbReference>
<evidence type="ECO:0000313" key="13">
    <source>
        <dbReference type="EMBL" id="TWR28246.1"/>
    </source>
</evidence>
<evidence type="ECO:0000256" key="4">
    <source>
        <dbReference type="ARBA" id="ARBA00022692"/>
    </source>
</evidence>
<evidence type="ECO:0000256" key="10">
    <source>
        <dbReference type="ARBA" id="ARBA00042775"/>
    </source>
</evidence>
<dbReference type="SUPFAM" id="SSF109998">
    <property type="entry name" value="Triger factor/SurA peptide-binding domain-like"/>
    <property type="match status" value="1"/>
</dbReference>
<dbReference type="Pfam" id="PF13145">
    <property type="entry name" value="Rotamase_2"/>
    <property type="match status" value="1"/>
</dbReference>
<dbReference type="AlphaFoldDB" id="A0A563UAA6"/>
<keyword evidence="11" id="KW-0697">Rotamase</keyword>
<evidence type="ECO:0000256" key="1">
    <source>
        <dbReference type="ARBA" id="ARBA00004382"/>
    </source>
</evidence>
<keyword evidence="5" id="KW-1133">Transmembrane helix</keyword>
<comment type="similarity">
    <text evidence="8">Belongs to the PpiD chaperone family.</text>
</comment>
<dbReference type="OrthoDB" id="9812372at2"/>
<dbReference type="InterPro" id="IPR000297">
    <property type="entry name" value="PPIase_PpiC"/>
</dbReference>
<comment type="caution">
    <text evidence="13">The sequence shown here is derived from an EMBL/GenBank/DDBJ whole genome shotgun (WGS) entry which is preliminary data.</text>
</comment>
<dbReference type="InterPro" id="IPR046357">
    <property type="entry name" value="PPIase_dom_sf"/>
</dbReference>
<evidence type="ECO:0000256" key="2">
    <source>
        <dbReference type="ARBA" id="ARBA00022475"/>
    </source>
</evidence>
<name>A0A563UAA6_9SPHI</name>
<protein>
    <recommendedName>
        <fullName evidence="9">Periplasmic chaperone PpiD</fullName>
    </recommendedName>
    <alternativeName>
        <fullName evidence="10">Periplasmic folding chaperone</fullName>
    </alternativeName>
</protein>
<dbReference type="EMBL" id="VOEI01000001">
    <property type="protein sequence ID" value="TWR28246.1"/>
    <property type="molecule type" value="Genomic_DNA"/>
</dbReference>
<evidence type="ECO:0000256" key="5">
    <source>
        <dbReference type="ARBA" id="ARBA00022989"/>
    </source>
</evidence>
<evidence type="ECO:0000259" key="12">
    <source>
        <dbReference type="PROSITE" id="PS50198"/>
    </source>
</evidence>
<feature type="domain" description="PpiC" evidence="12">
    <location>
        <begin position="345"/>
        <end position="443"/>
    </location>
</feature>
<dbReference type="PANTHER" id="PTHR47529:SF1">
    <property type="entry name" value="PERIPLASMIC CHAPERONE PPID"/>
    <property type="match status" value="1"/>
</dbReference>
<evidence type="ECO:0000256" key="7">
    <source>
        <dbReference type="ARBA" id="ARBA00023186"/>
    </source>
</evidence>
<dbReference type="SUPFAM" id="SSF54534">
    <property type="entry name" value="FKBP-like"/>
    <property type="match status" value="1"/>
</dbReference>
<keyword evidence="11 13" id="KW-0413">Isomerase</keyword>
<keyword evidence="2" id="KW-1003">Cell membrane</keyword>
<keyword evidence="3" id="KW-0997">Cell inner membrane</keyword>
<dbReference type="Pfam" id="PF13623">
    <property type="entry name" value="SurA_N_2"/>
    <property type="match status" value="1"/>
</dbReference>
<keyword evidence="6" id="KW-0472">Membrane</keyword>